<evidence type="ECO:0000256" key="3">
    <source>
        <dbReference type="ARBA" id="ARBA00022729"/>
    </source>
</evidence>
<evidence type="ECO:0000256" key="9">
    <source>
        <dbReference type="SAM" id="SignalP"/>
    </source>
</evidence>
<dbReference type="AlphaFoldDB" id="A0AAV1EPN5"/>
<evidence type="ECO:0000259" key="10">
    <source>
        <dbReference type="PROSITE" id="PS51534"/>
    </source>
</evidence>
<keyword evidence="5 8" id="KW-0472">Membrane</keyword>
<evidence type="ECO:0000256" key="4">
    <source>
        <dbReference type="ARBA" id="ARBA00022989"/>
    </source>
</evidence>
<evidence type="ECO:0000256" key="6">
    <source>
        <dbReference type="ARBA" id="ARBA00023170"/>
    </source>
</evidence>
<dbReference type="Pfam" id="PF08357">
    <property type="entry name" value="SEFIR"/>
    <property type="match status" value="1"/>
</dbReference>
<dbReference type="Gene3D" id="3.40.50.11530">
    <property type="match status" value="1"/>
</dbReference>
<gene>
    <name evidence="11" type="ORF">XNOV1_A030487</name>
</gene>
<proteinExistence type="predicted"/>
<keyword evidence="4 8" id="KW-1133">Transmembrane helix</keyword>
<keyword evidence="3 9" id="KW-0732">Signal</keyword>
<dbReference type="PROSITE" id="PS51534">
    <property type="entry name" value="SEFIR"/>
    <property type="match status" value="1"/>
</dbReference>
<feature type="transmembrane region" description="Helical" evidence="8">
    <location>
        <begin position="401"/>
        <end position="422"/>
    </location>
</feature>
<evidence type="ECO:0000256" key="8">
    <source>
        <dbReference type="SAM" id="Phobius"/>
    </source>
</evidence>
<protein>
    <submittedName>
        <fullName evidence="11">Interleukin-17 receptor C</fullName>
    </submittedName>
</protein>
<comment type="subcellular location">
    <subcellularLocation>
        <location evidence="1">Membrane</location>
        <topology evidence="1">Single-pass type I membrane protein</topology>
    </subcellularLocation>
</comment>
<feature type="chain" id="PRO_5043807676" evidence="9">
    <location>
        <begin position="20"/>
        <end position="624"/>
    </location>
</feature>
<dbReference type="GO" id="GO:0030368">
    <property type="term" value="F:interleukin-17 receptor activity"/>
    <property type="evidence" value="ECO:0007669"/>
    <property type="project" value="InterPro"/>
</dbReference>
<organism evidence="11 12">
    <name type="scientific">Xyrichtys novacula</name>
    <name type="common">Pearly razorfish</name>
    <name type="synonym">Hemipteronotus novacula</name>
    <dbReference type="NCBI Taxonomy" id="13765"/>
    <lineage>
        <taxon>Eukaryota</taxon>
        <taxon>Metazoa</taxon>
        <taxon>Chordata</taxon>
        <taxon>Craniata</taxon>
        <taxon>Vertebrata</taxon>
        <taxon>Euteleostomi</taxon>
        <taxon>Actinopterygii</taxon>
        <taxon>Neopterygii</taxon>
        <taxon>Teleostei</taxon>
        <taxon>Neoteleostei</taxon>
        <taxon>Acanthomorphata</taxon>
        <taxon>Eupercaria</taxon>
        <taxon>Labriformes</taxon>
        <taxon>Labridae</taxon>
        <taxon>Xyrichtys</taxon>
    </lineage>
</organism>
<name>A0AAV1EPN5_XYRNO</name>
<dbReference type="Proteomes" id="UP001178508">
    <property type="component" value="Chromosome 2"/>
</dbReference>
<dbReference type="InterPro" id="IPR039465">
    <property type="entry name" value="IL-17_rcpt-like"/>
</dbReference>
<evidence type="ECO:0000256" key="1">
    <source>
        <dbReference type="ARBA" id="ARBA00004479"/>
    </source>
</evidence>
<keyword evidence="12" id="KW-1185">Reference proteome</keyword>
<feature type="domain" description="SEFIR" evidence="10">
    <location>
        <begin position="444"/>
        <end position="609"/>
    </location>
</feature>
<keyword evidence="6 11" id="KW-0675">Receptor</keyword>
<accession>A0AAV1EPN5</accession>
<reference evidence="11" key="1">
    <citation type="submission" date="2023-08" db="EMBL/GenBank/DDBJ databases">
        <authorList>
            <person name="Alioto T."/>
            <person name="Alioto T."/>
            <person name="Gomez Garrido J."/>
        </authorList>
    </citation>
    <scope>NUCLEOTIDE SEQUENCE</scope>
</reference>
<evidence type="ECO:0000313" key="11">
    <source>
        <dbReference type="EMBL" id="CAJ1050718.1"/>
    </source>
</evidence>
<dbReference type="EMBL" id="OY660865">
    <property type="protein sequence ID" value="CAJ1050718.1"/>
    <property type="molecule type" value="Genomic_DNA"/>
</dbReference>
<dbReference type="InterPro" id="IPR013568">
    <property type="entry name" value="SEFIR_dom"/>
</dbReference>
<dbReference type="PANTHER" id="PTHR15583">
    <property type="entry name" value="INTERLEUKIN-17 RECEPTOR"/>
    <property type="match status" value="1"/>
</dbReference>
<dbReference type="PANTHER" id="PTHR15583:SF12">
    <property type="entry name" value="INTERLEUKIN-17 RECEPTOR C"/>
    <property type="match status" value="1"/>
</dbReference>
<evidence type="ECO:0000256" key="5">
    <source>
        <dbReference type="ARBA" id="ARBA00023136"/>
    </source>
</evidence>
<dbReference type="GO" id="GO:0016020">
    <property type="term" value="C:membrane"/>
    <property type="evidence" value="ECO:0007669"/>
    <property type="project" value="UniProtKB-SubCell"/>
</dbReference>
<keyword evidence="2 8" id="KW-0812">Transmembrane</keyword>
<feature type="signal peptide" evidence="9">
    <location>
        <begin position="1"/>
        <end position="19"/>
    </location>
</feature>
<sequence>MFLHGWSIWCLLMTLHVSACDLELSGYDSQEVICSQGLSNCTIEDELPLALTANDLVDIQNLTSYFKLCCEDRGPCGLCLVIETEVIINEDQDTEDVGHSGFDEEDFREETRNHKASVAVCYNTAQTMPICKKVEFMVNHAVLAHQHKTKVSMVITEPIGVSFSSQVFTYSPKQPHIKKVVAVAPSLDKVCSQKLHERVEDCQVPRLLTVVDKEKKQVELKFDSRNKSPPLVCIQYEQNGRCQKWNRQPIPLGSVTPCMCFQVWDEENQGSRRSLSCPFSNRSKNSGDVLHGNVWDNVSVTVGQGQMNNHRSMLSWNVSAPCRLEGEVWPCQKEISCREVKGFRQKLANGSWKQNSKGLWEKMGVFEEISLQRSPCVMVRLKGMGHNLGPICFENTDRWRWSLLVVGVMLLICLTMITVYVLQGFVKRCVWSWHHGGFVKVGRPCHVVVLSPPDTDAGVSESVCQLGSLLSNRGFSVSVDQWSRKEQCTLGPLPWLHSQLLELKGHGGRVVLVLTGKALEKAEEWTQWHKEDIRIKRDDKSGPQMWSPYSDVFTASLCLIQAEKEQGRAGKHFLLVTFDSNTGGNRSLPELFQGLPLFHLPSKTQALLSELTVGGTKRGSWRLA</sequence>
<evidence type="ECO:0000256" key="2">
    <source>
        <dbReference type="ARBA" id="ARBA00022692"/>
    </source>
</evidence>
<evidence type="ECO:0000313" key="12">
    <source>
        <dbReference type="Proteomes" id="UP001178508"/>
    </source>
</evidence>
<keyword evidence="7" id="KW-0325">Glycoprotein</keyword>
<evidence type="ECO:0000256" key="7">
    <source>
        <dbReference type="ARBA" id="ARBA00023180"/>
    </source>
</evidence>